<evidence type="ECO:0000259" key="2">
    <source>
        <dbReference type="Pfam" id="PF21074"/>
    </source>
</evidence>
<dbReference type="KEGG" id="nmes:H9L09_03985"/>
<dbReference type="SUPFAM" id="SSF51735">
    <property type="entry name" value="NAD(P)-binding Rossmann-fold domains"/>
    <property type="match status" value="1"/>
</dbReference>
<dbReference type="Pfam" id="PF21073">
    <property type="entry name" value="GDH_HM1"/>
    <property type="match status" value="1"/>
</dbReference>
<feature type="domain" description="NAD-glutamate dehydrogenase ACT2" evidence="4">
    <location>
        <begin position="420"/>
        <end position="509"/>
    </location>
</feature>
<dbReference type="SUPFAM" id="SSF53223">
    <property type="entry name" value="Aminoacid dehydrogenase-like, N-terminal domain"/>
    <property type="match status" value="1"/>
</dbReference>
<feature type="domain" description="NAD-glutamate dehydrogenase catalytic" evidence="1">
    <location>
        <begin position="745"/>
        <end position="1240"/>
    </location>
</feature>
<dbReference type="Pfam" id="PF21076">
    <property type="entry name" value="GDH_ACT2"/>
    <property type="match status" value="1"/>
</dbReference>
<evidence type="ECO:0000313" key="6">
    <source>
        <dbReference type="EMBL" id="QNN53595.1"/>
    </source>
</evidence>
<evidence type="ECO:0000259" key="1">
    <source>
        <dbReference type="Pfam" id="PF05088"/>
    </source>
</evidence>
<organism evidence="6 7">
    <name type="scientific">Nocardioides mesophilus</name>
    <dbReference type="NCBI Taxonomy" id="433659"/>
    <lineage>
        <taxon>Bacteria</taxon>
        <taxon>Bacillati</taxon>
        <taxon>Actinomycetota</taxon>
        <taxon>Actinomycetes</taxon>
        <taxon>Propionibacteriales</taxon>
        <taxon>Nocardioidaceae</taxon>
        <taxon>Nocardioides</taxon>
    </lineage>
</organism>
<reference evidence="6 7" key="1">
    <citation type="submission" date="2020-08" db="EMBL/GenBank/DDBJ databases">
        <title>Genome sequence of Nocardioides mesophilus KACC 16243T.</title>
        <authorList>
            <person name="Hyun D.-W."/>
            <person name="Bae J.-W."/>
        </authorList>
    </citation>
    <scope>NUCLEOTIDE SEQUENCE [LARGE SCALE GENOMIC DNA]</scope>
    <source>
        <strain evidence="6 7">KACC 16243</strain>
    </source>
</reference>
<dbReference type="EMBL" id="CP060713">
    <property type="protein sequence ID" value="QNN53595.1"/>
    <property type="molecule type" value="Genomic_DNA"/>
</dbReference>
<dbReference type="PANTHER" id="PTHR43403:SF1">
    <property type="entry name" value="NAD-SPECIFIC GLUTAMATE DEHYDROGENASE"/>
    <property type="match status" value="1"/>
</dbReference>
<feature type="domain" description="NAD-glutamate dehydrogenase N-terminal ACT1" evidence="3">
    <location>
        <begin position="38"/>
        <end position="187"/>
    </location>
</feature>
<dbReference type="GO" id="GO:0004069">
    <property type="term" value="F:L-aspartate:2-oxoglutarate aminotransferase activity"/>
    <property type="evidence" value="ECO:0007669"/>
    <property type="project" value="InterPro"/>
</dbReference>
<sequence length="1629" mass="181459">MRSTLDETKDDLIDKAATLAANRKGTGGPPDEHVATLLRYYYRHVAPEDMVDRSEVDLYGAAMSQYKLAAERPQGTAKIHVFTPTVSEHGWSADGHTVVEVVTDDMPFLVDSVTMVLNEQARDVLMVVHPQMLVRRDVTGRLVEVLTDEQQVDKAEQPHDVSRESWMHLEISRESSPEQLHEIETSLVKVLQDVREAVEDWPKMHAQARAIVADLDEHPPPLPEGEVEEAKALLRWLADDHFTFLGYREYHLESVEDPEDPDAVCLRAVPGTGYGILRSDPDMTAPAGKLPPLVREKARERTLLVLAKANSKATVHRPVYLDYVGVKTYDAAGEIVGERRFLGLFSSAAYTESLTRIPVLREKAQQVIDRAGFDPHSHTGKALLDVLETYPRDELFQTPIDDLVPIAEAVLHTRERRQVRLFVRRDAYGRYLSCLVYLPRDRYTTAVRERIATILKRELGGDSIEYTARVSESLLARLHFVVRPKRGQAIGFFDSADIERKLAEAARSWRDDFVAAAHMEFGEEEGALLARRYADSFPEAYKEDYAPRVGAVDLGRLEGIPGEEGMDLSFYQLMDSAPEEARLKIFRTGRPLSLSQVLPVLSSMGVEVVDERPYTLLNLPRESHIYDFGLRYRRALPSGARELFQNTVTAVWTGLNEVDGFNALVLAAGLTWRQATVLRAYAKYIRQGGTPFALDYIETALRSNVDITRLLVALFEARFDPGRKGDLPSDAEARVARMDEIESRLASALDDVASLDHDRILRSYLTVIKATLRTNYFQQAPDGLPKAYISLKLQPDAIPDLPEPRPKYEIFVYSPRVEGVHLRFGAVARGGLRWSDRRDDFRTEVLGLVKAQMVKNAVIVPVGAKGGFFCKQLPDPGDREAWLAEGIACYKTFICGLLDITDNLVADKTVSPELVVRHDGDDSYLVVAADKGTATFSDIANGVAEDYGFWLGDAFASGGSVGYDHKAMGITARGAWESVRRHFREMGIDCQRQDFTCVGVGDMSGDVFGNGMLLSEHTRLVAAFDHRDIFLDPDPDAATSYAERRRLFDLPRSSWQDYDESLISAGGGVWSRSSKSIPVSEQVRRALSLPKNVTTLTPAELMKAILLAEVDLLWNGGIGTYVKASHESDAEVGDKANDAIRVHGADLRCKCVGEGGNLGLTQQGRIEYALGGGRINTDFIDNSAGVDTSDHEVNIKILLDQVVANGDLTQKQRNDLLASMTEEVGALVLHDNYEQNVALASATALAGPLMHVHEDWIRRLEKASLLDRELESLPSRKVVARRLEQRRGLTPPELSVLLAYTKIVLSDEILATDLPDDPFLRSDLFSYFPTPMRHTYRERMESHPLRREIITTQVVNDLVNGAGITFFHRLSEETGAGVAELVRSNFVAREVFASRALIDEINEQDNAIPAQVQTQMRLEIRTLVERASRWLINNRRPPLDSEGTVDFFGVVAQRVLAELPNLLTGREQAAFQSRRDELVGRGVPEDLASRVAVLPPAYAVLNIVEIAKRDELDPLDVARVHFALGERLGLSALTERILALPRDDRWQTMARAALRDDLHAVHAQLTAQVLAETSADTSVPSRIADWEEDDEVVVSRAVTTLDEICSDEKADLARLSVGLRVVRTLLATP</sequence>
<dbReference type="Pfam" id="PF21075">
    <property type="entry name" value="GDH_ACT1"/>
    <property type="match status" value="1"/>
</dbReference>
<dbReference type="Gene3D" id="3.40.50.720">
    <property type="entry name" value="NAD(P)-binding Rossmann-like Domain"/>
    <property type="match status" value="1"/>
</dbReference>
<dbReference type="Pfam" id="PF21074">
    <property type="entry name" value="GDH_C"/>
    <property type="match status" value="1"/>
</dbReference>
<dbReference type="InterPro" id="IPR049056">
    <property type="entry name" value="NAD_Glu_DH_HM3"/>
</dbReference>
<dbReference type="RefSeq" id="WP_187579436.1">
    <property type="nucleotide sequence ID" value="NZ_CP060713.1"/>
</dbReference>
<dbReference type="Pfam" id="PF21077">
    <property type="entry name" value="GDH_ACT3"/>
    <property type="match status" value="1"/>
</dbReference>
<dbReference type="Pfam" id="PF21078">
    <property type="entry name" value="GDH_HM3"/>
    <property type="match status" value="1"/>
</dbReference>
<dbReference type="InterPro" id="IPR024727">
    <property type="entry name" value="NAD_Glu_DH_N_ACT1"/>
</dbReference>
<dbReference type="GO" id="GO:0006538">
    <property type="term" value="P:L-glutamate catabolic process"/>
    <property type="evidence" value="ECO:0007669"/>
    <property type="project" value="InterPro"/>
</dbReference>
<dbReference type="InterPro" id="IPR049059">
    <property type="entry name" value="NAD_Glu_DH_HM1"/>
</dbReference>
<protein>
    <submittedName>
        <fullName evidence="6">NAD-glutamate dehydrogenase</fullName>
    </submittedName>
</protein>
<dbReference type="GO" id="GO:0004352">
    <property type="term" value="F:glutamate dehydrogenase (NAD+) activity"/>
    <property type="evidence" value="ECO:0007669"/>
    <property type="project" value="InterPro"/>
</dbReference>
<dbReference type="InterPro" id="IPR049064">
    <property type="entry name" value="NAD_Glu_DH_ACT3"/>
</dbReference>
<dbReference type="Pfam" id="PF05088">
    <property type="entry name" value="Bac_GDH_CD"/>
    <property type="match status" value="1"/>
</dbReference>
<evidence type="ECO:0000313" key="7">
    <source>
        <dbReference type="Proteomes" id="UP000515947"/>
    </source>
</evidence>
<dbReference type="PIRSF" id="PIRSF036761">
    <property type="entry name" value="GDH_Mll4104"/>
    <property type="match status" value="1"/>
</dbReference>
<dbReference type="InterPro" id="IPR028971">
    <property type="entry name" value="NAD-GDH_cat"/>
</dbReference>
<dbReference type="InterPro" id="IPR049062">
    <property type="entry name" value="NAD_Glu_DH_ACT2"/>
</dbReference>
<keyword evidence="7" id="KW-1185">Reference proteome</keyword>
<gene>
    <name evidence="6" type="ORF">H9L09_03985</name>
</gene>
<name>A0A7G9RDC0_9ACTN</name>
<dbReference type="InterPro" id="IPR049058">
    <property type="entry name" value="NAD_Glu_DH_HM2"/>
</dbReference>
<evidence type="ECO:0000259" key="5">
    <source>
        <dbReference type="Pfam" id="PF21077"/>
    </source>
</evidence>
<dbReference type="PANTHER" id="PTHR43403">
    <property type="entry name" value="NAD-SPECIFIC GLUTAMATE DEHYDROGENASE"/>
    <property type="match status" value="1"/>
</dbReference>
<dbReference type="Proteomes" id="UP000515947">
    <property type="component" value="Chromosome"/>
</dbReference>
<evidence type="ECO:0000259" key="4">
    <source>
        <dbReference type="Pfam" id="PF21076"/>
    </source>
</evidence>
<proteinExistence type="predicted"/>
<evidence type="ECO:0000259" key="3">
    <source>
        <dbReference type="Pfam" id="PF21075"/>
    </source>
</evidence>
<dbReference type="InterPro" id="IPR046346">
    <property type="entry name" value="Aminoacid_DH-like_N_sf"/>
</dbReference>
<dbReference type="InterPro" id="IPR036291">
    <property type="entry name" value="NAD(P)-bd_dom_sf"/>
</dbReference>
<dbReference type="Pfam" id="PF21079">
    <property type="entry name" value="GDH_HM2"/>
    <property type="match status" value="1"/>
</dbReference>
<dbReference type="InterPro" id="IPR007780">
    <property type="entry name" value="NAD_Glu_DH_bac"/>
</dbReference>
<accession>A0A7G9RDC0</accession>
<feature type="domain" description="NAD-specific glutamate dehydrogenase C-terminal" evidence="2">
    <location>
        <begin position="1287"/>
        <end position="1623"/>
    </location>
</feature>
<dbReference type="InterPro" id="IPR048381">
    <property type="entry name" value="GDH_C"/>
</dbReference>
<feature type="domain" description="NAD-glutamate dehydrogenase ACT3" evidence="5">
    <location>
        <begin position="566"/>
        <end position="635"/>
    </location>
</feature>